<feature type="chain" id="PRO_5009619063" evidence="12">
    <location>
        <begin position="19"/>
        <end position="957"/>
    </location>
</feature>
<protein>
    <submittedName>
        <fullName evidence="13">CLUMA_CG004936, isoform A</fullName>
    </submittedName>
</protein>
<organism evidence="13 14">
    <name type="scientific">Clunio marinus</name>
    <dbReference type="NCBI Taxonomy" id="568069"/>
    <lineage>
        <taxon>Eukaryota</taxon>
        <taxon>Metazoa</taxon>
        <taxon>Ecdysozoa</taxon>
        <taxon>Arthropoda</taxon>
        <taxon>Hexapoda</taxon>
        <taxon>Insecta</taxon>
        <taxon>Pterygota</taxon>
        <taxon>Neoptera</taxon>
        <taxon>Endopterygota</taxon>
        <taxon>Diptera</taxon>
        <taxon>Nematocera</taxon>
        <taxon>Chironomoidea</taxon>
        <taxon>Chironomidae</taxon>
        <taxon>Clunio</taxon>
    </lineage>
</organism>
<evidence type="ECO:0000256" key="8">
    <source>
        <dbReference type="ARBA" id="ARBA00061780"/>
    </source>
</evidence>
<comment type="similarity">
    <text evidence="2">Belongs to the Ntn-hydrolase family.</text>
</comment>
<keyword evidence="5" id="KW-0068">Autocatalytic cleavage</keyword>
<dbReference type="GO" id="GO:0006508">
    <property type="term" value="P:proteolysis"/>
    <property type="evidence" value="ECO:0007669"/>
    <property type="project" value="UniProtKB-KW"/>
</dbReference>
<feature type="active site" description="Nucleophile" evidence="9">
    <location>
        <position position="461"/>
    </location>
</feature>
<feature type="signal peptide" evidence="12">
    <location>
        <begin position="1"/>
        <end position="18"/>
    </location>
</feature>
<keyword evidence="3" id="KW-0645">Protease</keyword>
<evidence type="ECO:0000256" key="4">
    <source>
        <dbReference type="ARBA" id="ARBA00022801"/>
    </source>
</evidence>
<evidence type="ECO:0000256" key="5">
    <source>
        <dbReference type="ARBA" id="ARBA00022813"/>
    </source>
</evidence>
<dbReference type="EMBL" id="CVRI01000020">
    <property type="protein sequence ID" value="CRK91256.1"/>
    <property type="molecule type" value="Genomic_DNA"/>
</dbReference>
<evidence type="ECO:0000256" key="12">
    <source>
        <dbReference type="SAM" id="SignalP"/>
    </source>
</evidence>
<feature type="site" description="Cleavage; by autolysis" evidence="11">
    <location>
        <begin position="460"/>
        <end position="461"/>
    </location>
</feature>
<comment type="function">
    <text evidence="7">Has both L-asparaginase and beta-aspartyl peptidase activity. Does not have aspartylglucosaminidase activity and is inactive toward GlcNAc-L-Asn. Likewise, has no activity toward glutamine.</text>
</comment>
<dbReference type="Gene3D" id="3.60.20.30">
    <property type="entry name" value="(Glycosyl)asparaginase"/>
    <property type="match status" value="3"/>
</dbReference>
<dbReference type="GO" id="GO:0005737">
    <property type="term" value="C:cytoplasm"/>
    <property type="evidence" value="ECO:0007669"/>
    <property type="project" value="TreeGrafter"/>
</dbReference>
<dbReference type="GO" id="GO:0033345">
    <property type="term" value="P:L-asparagine catabolic process via L-aspartate"/>
    <property type="evidence" value="ECO:0007669"/>
    <property type="project" value="TreeGrafter"/>
</dbReference>
<dbReference type="Proteomes" id="UP000183832">
    <property type="component" value="Unassembled WGS sequence"/>
</dbReference>
<evidence type="ECO:0000256" key="9">
    <source>
        <dbReference type="PIRSR" id="PIRSR600246-1"/>
    </source>
</evidence>
<feature type="binding site" evidence="10">
    <location>
        <begin position="489"/>
        <end position="492"/>
    </location>
    <ligand>
        <name>substrate</name>
    </ligand>
</feature>
<dbReference type="InterPro" id="IPR029055">
    <property type="entry name" value="Ntn_hydrolases_N"/>
</dbReference>
<dbReference type="PANTHER" id="PTHR10188:SF41">
    <property type="entry name" value="ISOASPARTYL PEPTIDASE_L-ASPARAGINASE"/>
    <property type="match status" value="1"/>
</dbReference>
<evidence type="ECO:0000256" key="7">
    <source>
        <dbReference type="ARBA" id="ARBA00054922"/>
    </source>
</evidence>
<feature type="binding site" evidence="10">
    <location>
        <begin position="512"/>
        <end position="515"/>
    </location>
    <ligand>
        <name>substrate</name>
    </ligand>
</feature>
<dbReference type="InterPro" id="IPR033844">
    <property type="entry name" value="ASRGL1_meta"/>
</dbReference>
<dbReference type="OrthoDB" id="2262349at2759"/>
<sequence length="957" mass="103354">MKLFILFVILINFSFIFAIEPVVIVHGGAGSVAESRFPGKYRGTILAAKVGYNVLKETGSVLDAVEHAVRSMELDDDFNAGYGSVLTRDGEVQMDACIMDGRTMDVGSGTGVQDIYHPITLARRVMEKTQYNFLGATGAMELAKSEGFWFLPKDALVSDFARDGLERWKQNQLINATGKVDIGEGNTVGAVAIDEFGNIAAATSTGGITGKMSGRIGDAPMVGAGTYSDNNLAGLSATGEGEVIMKAVLVFDILKRMEYLGEDIQTASKIACDEMTAKFNGDGGVIAIDKNVHGGAGDIPMSRVHGKLRGVKQAAQLGFYVLNQTGSAMDAVEAAVKHMEIDDFFNAGYGAVVTTEGTVELEASVMDGNTLKAGCVAGVIDIMHPISVARRVMEKTPHNFLGFHGANQFIKQQEFEVLKPGSLVTDYAREALEEWKECQRSGGLKFAKTEIGRRHDEKSDTVGAVAIDRNGNIAVATSTGGITGKLPGRIGDTPVIGGGTYCDNRSGGVSTTGHGETIMKACLAHDIIKRIEYLGEDAQTATEKACKNMTERFIGTGGAITIDKNYNVGISFTSRRMAWAYQKNDQIHYGIERDDHMQETLHLSDHHFNKEKCDEDTLSQMRGKARRFALVEPCLIVHGGAGTIPASREAGKVKGVKKAACDGYKTLIETESAIQAVEKAVNVMELDEYFNAGYGSVLTSDGIVEMDASIMCGRTLNFGCVSLVTDILYPISLARIVMRKSKYKFLSEEGARNFARRHGVGILHPPGQLKTDYTTDFMQNFINLQHLASSNGRNQEKIFEAVGETGTVGAVAIDLLGNIAVATSTGGIGGKLHGRIGDTPIIGCGTYCDNKFGGISSTGHGDILMRACLAHDVIKRMEYLNENIQIASQNASKNMLTDFKGTGGVVELDCKGNVSVFFTSQRMAWAYQEELSLHYGIKKNDHFEQNIDDYIDLEYEE</sequence>
<dbReference type="GO" id="GO:0004067">
    <property type="term" value="F:asparaginase activity"/>
    <property type="evidence" value="ECO:0007669"/>
    <property type="project" value="UniProtKB-EC"/>
</dbReference>
<reference evidence="13 14" key="1">
    <citation type="submission" date="2015-04" db="EMBL/GenBank/DDBJ databases">
        <authorList>
            <person name="Syromyatnikov M.Y."/>
            <person name="Popov V.N."/>
        </authorList>
    </citation>
    <scope>NUCLEOTIDE SEQUENCE [LARGE SCALE GENOMIC DNA]</scope>
</reference>
<evidence type="ECO:0000256" key="11">
    <source>
        <dbReference type="PIRSR" id="PIRSR600246-3"/>
    </source>
</evidence>
<dbReference type="GO" id="GO:0008798">
    <property type="term" value="F:beta-aspartyl-peptidase activity"/>
    <property type="evidence" value="ECO:0007669"/>
    <property type="project" value="UniProtKB-EC"/>
</dbReference>
<comment type="subunit">
    <text evidence="8">Heterodimer of an alpha and beta chain produced by autocleavage.</text>
</comment>
<evidence type="ECO:0000256" key="1">
    <source>
        <dbReference type="ARBA" id="ARBA00000306"/>
    </source>
</evidence>
<proteinExistence type="inferred from homology"/>
<dbReference type="CDD" id="cd04702">
    <property type="entry name" value="ASRGL1_like"/>
    <property type="match status" value="3"/>
</dbReference>
<dbReference type="Pfam" id="PF01112">
    <property type="entry name" value="Asparaginase_2"/>
    <property type="match status" value="3"/>
</dbReference>
<accession>A0A1J1HT65</accession>
<keyword evidence="12" id="KW-0732">Signal</keyword>
<dbReference type="SUPFAM" id="SSF56235">
    <property type="entry name" value="N-terminal nucleophile aminohydrolases (Ntn hydrolases)"/>
    <property type="match status" value="3"/>
</dbReference>
<keyword evidence="4" id="KW-0378">Hydrolase</keyword>
<dbReference type="PANTHER" id="PTHR10188">
    <property type="entry name" value="L-ASPARAGINASE"/>
    <property type="match status" value="1"/>
</dbReference>
<evidence type="ECO:0000313" key="13">
    <source>
        <dbReference type="EMBL" id="CRK91256.1"/>
    </source>
</evidence>
<dbReference type="InterPro" id="IPR000246">
    <property type="entry name" value="Peptidase_T2"/>
</dbReference>
<evidence type="ECO:0000256" key="6">
    <source>
        <dbReference type="ARBA" id="ARBA00049366"/>
    </source>
</evidence>
<keyword evidence="14" id="KW-1185">Reference proteome</keyword>
<comment type="catalytic activity">
    <reaction evidence="1">
        <text>Cleavage of a beta-linked Asp residue from the N-terminus of a polypeptide.</text>
        <dbReference type="EC" id="3.4.19.5"/>
    </reaction>
</comment>
<evidence type="ECO:0000256" key="2">
    <source>
        <dbReference type="ARBA" id="ARBA00010872"/>
    </source>
</evidence>
<dbReference type="AlphaFoldDB" id="A0A1J1HT65"/>
<evidence type="ECO:0000256" key="10">
    <source>
        <dbReference type="PIRSR" id="PIRSR600246-2"/>
    </source>
</evidence>
<dbReference type="FunFam" id="3.60.20.30:FF:000001">
    <property type="entry name" value="Isoaspartyl peptidase/L-asparaginase"/>
    <property type="match status" value="3"/>
</dbReference>
<evidence type="ECO:0000256" key="3">
    <source>
        <dbReference type="ARBA" id="ARBA00022670"/>
    </source>
</evidence>
<name>A0A1J1HT65_9DIPT</name>
<dbReference type="STRING" id="568069.A0A1J1HT65"/>
<evidence type="ECO:0000313" key="14">
    <source>
        <dbReference type="Proteomes" id="UP000183832"/>
    </source>
</evidence>
<gene>
    <name evidence="13" type="primary">L-asparaginase CG7860</name>
    <name evidence="13" type="ORF">CLUMA_CG004936</name>
</gene>
<comment type="catalytic activity">
    <reaction evidence="6">
        <text>L-asparagine + H2O = L-aspartate + NH4(+)</text>
        <dbReference type="Rhea" id="RHEA:21016"/>
        <dbReference type="ChEBI" id="CHEBI:15377"/>
        <dbReference type="ChEBI" id="CHEBI:28938"/>
        <dbReference type="ChEBI" id="CHEBI:29991"/>
        <dbReference type="ChEBI" id="CHEBI:58048"/>
        <dbReference type="EC" id="3.5.1.1"/>
    </reaction>
</comment>